<evidence type="ECO:0000256" key="7">
    <source>
        <dbReference type="ARBA" id="ARBA00022692"/>
    </source>
</evidence>
<dbReference type="PIRSF" id="PIRSF028937">
    <property type="entry name" value="Lg_Ch_AO"/>
    <property type="match status" value="1"/>
</dbReference>
<proteinExistence type="inferred from homology"/>
<comment type="function">
    <text evidence="2">Long-chain fatty alcohol oxidase involved in the omega-oxidation pathway of lipid degradation.</text>
</comment>
<dbReference type="Pfam" id="PF00732">
    <property type="entry name" value="GMC_oxred_N"/>
    <property type="match status" value="1"/>
</dbReference>
<evidence type="ECO:0000256" key="11">
    <source>
        <dbReference type="ARBA" id="ARBA00023136"/>
    </source>
</evidence>
<reference evidence="14" key="1">
    <citation type="submission" date="2014-06" db="EMBL/GenBank/DDBJ databases">
        <title>Key roles for freshwater Actinobacteria revealed by deep metagenomic sequencing.</title>
        <authorList>
            <person name="Ghai R."/>
            <person name="Mizuno C.M."/>
            <person name="Picazo A."/>
            <person name="Camacho A."/>
            <person name="Rodriguez-Valera F."/>
        </authorList>
    </citation>
    <scope>NUCLEOTIDE SEQUENCE</scope>
</reference>
<keyword evidence="9" id="KW-1133">Transmembrane helix</keyword>
<comment type="catalytic activity">
    <reaction evidence="1">
        <text>a long-chain primary fatty alcohol + O2 = a long-chain fatty aldehyde + H2O2</text>
        <dbReference type="Rhea" id="RHEA:22756"/>
        <dbReference type="ChEBI" id="CHEBI:15379"/>
        <dbReference type="ChEBI" id="CHEBI:16240"/>
        <dbReference type="ChEBI" id="CHEBI:17176"/>
        <dbReference type="ChEBI" id="CHEBI:77396"/>
        <dbReference type="EC" id="1.1.3.20"/>
    </reaction>
</comment>
<evidence type="ECO:0000256" key="10">
    <source>
        <dbReference type="ARBA" id="ARBA00023002"/>
    </source>
</evidence>
<dbReference type="AlphaFoldDB" id="A0A094QGS3"/>
<dbReference type="GO" id="GO:0050660">
    <property type="term" value="F:flavin adenine dinucleotide binding"/>
    <property type="evidence" value="ECO:0007669"/>
    <property type="project" value="InterPro"/>
</dbReference>
<keyword evidence="6" id="KW-0285">Flavoprotein</keyword>
<dbReference type="PANTHER" id="PTHR46056">
    <property type="entry name" value="LONG-CHAIN-ALCOHOL OXIDASE"/>
    <property type="match status" value="1"/>
</dbReference>
<keyword evidence="10" id="KW-0560">Oxidoreductase</keyword>
<dbReference type="InterPro" id="IPR007867">
    <property type="entry name" value="GMC_OxRtase_C"/>
</dbReference>
<comment type="similarity">
    <text evidence="4">Belongs to the GMC oxidoreductase family.</text>
</comment>
<protein>
    <recommendedName>
        <fullName evidence="5">long-chain-alcohol oxidase</fullName>
        <ecNumber evidence="5">1.1.3.20</ecNumber>
    </recommendedName>
</protein>
<dbReference type="EC" id="1.1.3.20" evidence="5"/>
<evidence type="ECO:0000259" key="13">
    <source>
        <dbReference type="Pfam" id="PF05199"/>
    </source>
</evidence>
<dbReference type="PANTHER" id="PTHR46056:SF12">
    <property type="entry name" value="LONG-CHAIN-ALCOHOL OXIDASE"/>
    <property type="match status" value="1"/>
</dbReference>
<evidence type="ECO:0000256" key="3">
    <source>
        <dbReference type="ARBA" id="ARBA00004370"/>
    </source>
</evidence>
<dbReference type="Gene3D" id="3.50.50.60">
    <property type="entry name" value="FAD/NAD(P)-binding domain"/>
    <property type="match status" value="2"/>
</dbReference>
<keyword evidence="11" id="KW-0472">Membrane</keyword>
<evidence type="ECO:0000256" key="6">
    <source>
        <dbReference type="ARBA" id="ARBA00022630"/>
    </source>
</evidence>
<sequence length="663" mass="70775">MAGIFSEAQRRTLAALAEGFVAGGGAARAAAAETAIAKVVDPALHGQLRLVLNLLDTRIGSLLIGGRLARFGTLKATQRDEFLRRWVQHPVPMLRSGAAVFRKLLSFIAYSDADEPADDLVRTRLSALGYNPAPNPTTANVTQITAFDPRTAERIAVDVLVIGSGAGGGSIARDLSAAGREVLVIEAGGLYTEATFPTKERDAYERLYLDSGFTATADAHIAILAGGTVGGGTTVNWMTAIPIPEPVREEWEGEHGVTGAAGKEFASDLDTVLKEIGAKDSQNVPLKDEAIIRGAEKLGWSSERIQMNRAECSDCGTCPFGCKVGSKQSSLRLHLAQAVVNGARVLPDCKAERLVFENGAVTGAITTLGTRAGTPRTLEIVAKTVVVSGGALRTPVLLQRSGLTHPAIGKNLRLHPVSLVAGVFDEPVEMWRGTMQAAKSSRFIDPDEERNGYIIESAPGHPGLLALGIPWSSRAEHERLMKLGRFIAPFLAIVKDDAGGTVTTSRAGFAEINYRTTPRDERGLRHALRSMSRIAEAAGASEIIAAGSPPMSWRRSEGSEALEVYLRRLHRFDFAPNRGTVFSAHQMGTARMGSDARDHVCDPWGRVRSTARPRQSDPHGGLIKNLYVADGSLFPTALGVNPMVTILAVAKRVSRAIIADTRA</sequence>
<dbReference type="Pfam" id="PF05199">
    <property type="entry name" value="GMC_oxred_C"/>
    <property type="match status" value="1"/>
</dbReference>
<dbReference type="InterPro" id="IPR036188">
    <property type="entry name" value="FAD/NAD-bd_sf"/>
</dbReference>
<dbReference type="EMBL" id="JNSL01000183">
    <property type="protein sequence ID" value="KGA13531.1"/>
    <property type="molecule type" value="Genomic_DNA"/>
</dbReference>
<dbReference type="GO" id="GO:0046577">
    <property type="term" value="F:long-chain-alcohol oxidase activity"/>
    <property type="evidence" value="ECO:0007669"/>
    <property type="project" value="UniProtKB-EC"/>
</dbReference>
<dbReference type="SUPFAM" id="SSF51905">
    <property type="entry name" value="FAD/NAD(P)-binding domain"/>
    <property type="match status" value="1"/>
</dbReference>
<evidence type="ECO:0000256" key="5">
    <source>
        <dbReference type="ARBA" id="ARBA00013125"/>
    </source>
</evidence>
<dbReference type="GO" id="GO:0016020">
    <property type="term" value="C:membrane"/>
    <property type="evidence" value="ECO:0007669"/>
    <property type="project" value="UniProtKB-SubCell"/>
</dbReference>
<accession>A0A094QGS3</accession>
<evidence type="ECO:0000256" key="4">
    <source>
        <dbReference type="ARBA" id="ARBA00010790"/>
    </source>
</evidence>
<evidence type="ECO:0000259" key="12">
    <source>
        <dbReference type="Pfam" id="PF00732"/>
    </source>
</evidence>
<evidence type="ECO:0000256" key="2">
    <source>
        <dbReference type="ARBA" id="ARBA00003842"/>
    </source>
</evidence>
<evidence type="ECO:0000256" key="8">
    <source>
        <dbReference type="ARBA" id="ARBA00022827"/>
    </source>
</evidence>
<feature type="domain" description="Glucose-methanol-choline oxidoreductase C-terminal" evidence="13">
    <location>
        <begin position="510"/>
        <end position="650"/>
    </location>
</feature>
<keyword evidence="8" id="KW-0274">FAD</keyword>
<keyword evidence="7" id="KW-0812">Transmembrane</keyword>
<feature type="domain" description="Glucose-methanol-choline oxidoreductase N-terminal" evidence="12">
    <location>
        <begin position="204"/>
        <end position="417"/>
    </location>
</feature>
<evidence type="ECO:0000256" key="1">
    <source>
        <dbReference type="ARBA" id="ARBA00000920"/>
    </source>
</evidence>
<gene>
    <name evidence="14" type="ORF">GM51_19520</name>
</gene>
<evidence type="ECO:0000313" key="14">
    <source>
        <dbReference type="EMBL" id="KGA13531.1"/>
    </source>
</evidence>
<dbReference type="InterPro" id="IPR000172">
    <property type="entry name" value="GMC_OxRdtase_N"/>
</dbReference>
<name>A0A094QGS3_9ZZZZ</name>
<dbReference type="InterPro" id="IPR012400">
    <property type="entry name" value="Long_Oxdase"/>
</dbReference>
<comment type="caution">
    <text evidence="14">The sequence shown here is derived from an EMBL/GenBank/DDBJ whole genome shotgun (WGS) entry which is preliminary data.</text>
</comment>
<comment type="subcellular location">
    <subcellularLocation>
        <location evidence="3">Membrane</location>
    </subcellularLocation>
</comment>
<organism evidence="14">
    <name type="scientific">freshwater metagenome</name>
    <dbReference type="NCBI Taxonomy" id="449393"/>
    <lineage>
        <taxon>unclassified sequences</taxon>
        <taxon>metagenomes</taxon>
        <taxon>ecological metagenomes</taxon>
    </lineage>
</organism>
<evidence type="ECO:0000256" key="9">
    <source>
        <dbReference type="ARBA" id="ARBA00022989"/>
    </source>
</evidence>